<dbReference type="AlphaFoldDB" id="A0A8H8WVZ7"/>
<dbReference type="PANTHER" id="PTHR36558:SF1">
    <property type="entry name" value="RESTRICTION ENDONUCLEASE DOMAIN-CONTAINING PROTEIN-RELATED"/>
    <property type="match status" value="1"/>
</dbReference>
<name>A0A8H8WVZ7_9HYPH</name>
<dbReference type="EMBL" id="AP024145">
    <property type="protein sequence ID" value="BCM85394.1"/>
    <property type="molecule type" value="Genomic_DNA"/>
</dbReference>
<sequence>MLAQGAIDRFDAMKPLPQTPMNVDEYLAWSEANPGRYELVQGKVYAMAAERARRARTRVAVFDALRSAVRGAGVGCEAMPDGMTVRIDAHTAYEPDALIYCGPRIGPDAIEVKNPVIVVEVLSSSTRRIDASEKLIGYFQVPSIHHYLMVDPDRRTVVHHRRAGDRIDTAFIQDGSLRLDPPGLELSIPALFEEP</sequence>
<dbReference type="Proteomes" id="UP000663508">
    <property type="component" value="Chromosome"/>
</dbReference>
<dbReference type="CDD" id="cd06260">
    <property type="entry name" value="DUF820-like"/>
    <property type="match status" value="1"/>
</dbReference>
<accession>A0A8H8WVZ7</accession>
<gene>
    <name evidence="2" type="ORF">mvi_38550</name>
</gene>
<evidence type="ECO:0000313" key="2">
    <source>
        <dbReference type="EMBL" id="BCM85394.1"/>
    </source>
</evidence>
<dbReference type="InterPro" id="IPR012296">
    <property type="entry name" value="Nuclease_put_TT1808"/>
</dbReference>
<dbReference type="Gene3D" id="3.90.1570.10">
    <property type="entry name" value="tt1808, chain A"/>
    <property type="match status" value="1"/>
</dbReference>
<dbReference type="RefSeq" id="WP_342345212.1">
    <property type="nucleotide sequence ID" value="NZ_AP024145.1"/>
</dbReference>
<proteinExistence type="predicted"/>
<protein>
    <recommendedName>
        <fullName evidence="1">Putative restriction endonuclease domain-containing protein</fullName>
    </recommendedName>
</protein>
<dbReference type="InterPro" id="IPR008538">
    <property type="entry name" value="Uma2"/>
</dbReference>
<dbReference type="InterPro" id="IPR011335">
    <property type="entry name" value="Restrct_endonuc-II-like"/>
</dbReference>
<evidence type="ECO:0000313" key="3">
    <source>
        <dbReference type="Proteomes" id="UP000663508"/>
    </source>
</evidence>
<dbReference type="KEGG" id="mind:mvi_38550"/>
<dbReference type="Pfam" id="PF05685">
    <property type="entry name" value="Uma2"/>
    <property type="match status" value="1"/>
</dbReference>
<organism evidence="2 3">
    <name type="scientific">Methylobacterium indicum</name>
    <dbReference type="NCBI Taxonomy" id="1775910"/>
    <lineage>
        <taxon>Bacteria</taxon>
        <taxon>Pseudomonadati</taxon>
        <taxon>Pseudomonadota</taxon>
        <taxon>Alphaproteobacteria</taxon>
        <taxon>Hyphomicrobiales</taxon>
        <taxon>Methylobacteriaceae</taxon>
        <taxon>Methylobacterium</taxon>
    </lineage>
</organism>
<reference evidence="2" key="1">
    <citation type="submission" date="2020-11" db="EMBL/GenBank/DDBJ databases">
        <title>Complete genome sequence of a novel pathogenic Methylobacterium strain isolated from rice in Vietnam.</title>
        <authorList>
            <person name="Lai K."/>
            <person name="Okazaki S."/>
            <person name="Higashi K."/>
            <person name="Mori H."/>
            <person name="Toyoda A."/>
            <person name="Kurokawa K."/>
        </authorList>
    </citation>
    <scope>NUCLEOTIDE SEQUENCE</scope>
    <source>
        <strain evidence="2">VL1</strain>
    </source>
</reference>
<evidence type="ECO:0000259" key="1">
    <source>
        <dbReference type="Pfam" id="PF05685"/>
    </source>
</evidence>
<feature type="domain" description="Putative restriction endonuclease" evidence="1">
    <location>
        <begin position="23"/>
        <end position="184"/>
    </location>
</feature>
<dbReference type="SUPFAM" id="SSF52980">
    <property type="entry name" value="Restriction endonuclease-like"/>
    <property type="match status" value="1"/>
</dbReference>
<dbReference type="PANTHER" id="PTHR36558">
    <property type="entry name" value="GLR1098 PROTEIN"/>
    <property type="match status" value="1"/>
</dbReference>